<evidence type="ECO:0000259" key="12">
    <source>
        <dbReference type="PROSITE" id="PS50089"/>
    </source>
</evidence>
<evidence type="ECO:0000256" key="10">
    <source>
        <dbReference type="SAM" id="Coils"/>
    </source>
</evidence>
<dbReference type="STRING" id="885580.ENSFDAP00000000342"/>
<dbReference type="GO" id="GO:0061630">
    <property type="term" value="F:ubiquitin protein ligase activity"/>
    <property type="evidence" value="ECO:0007669"/>
    <property type="project" value="UniProtKB-EC"/>
</dbReference>
<dbReference type="InterPro" id="IPR000571">
    <property type="entry name" value="Znf_CCCH"/>
</dbReference>
<dbReference type="GO" id="GO:0008270">
    <property type="term" value="F:zinc ion binding"/>
    <property type="evidence" value="ECO:0007669"/>
    <property type="project" value="UniProtKB-KW"/>
</dbReference>
<feature type="region of interest" description="Disordered" evidence="11">
    <location>
        <begin position="1"/>
        <end position="65"/>
    </location>
</feature>
<feature type="coiled-coil region" evidence="10">
    <location>
        <begin position="569"/>
        <end position="625"/>
    </location>
</feature>
<feature type="region of interest" description="Disordered" evidence="11">
    <location>
        <begin position="537"/>
        <end position="565"/>
    </location>
</feature>
<keyword evidence="5" id="KW-0677">Repeat</keyword>
<evidence type="ECO:0000256" key="3">
    <source>
        <dbReference type="ARBA" id="ARBA00022679"/>
    </source>
</evidence>
<dbReference type="PROSITE" id="PS50089">
    <property type="entry name" value="ZF_RING_2"/>
    <property type="match status" value="1"/>
</dbReference>
<dbReference type="InterPro" id="IPR001841">
    <property type="entry name" value="Znf_RING"/>
</dbReference>
<dbReference type="InterPro" id="IPR018957">
    <property type="entry name" value="Znf_C3HC4_RING-type"/>
</dbReference>
<dbReference type="SUPFAM" id="SSF57850">
    <property type="entry name" value="RING/U-box"/>
    <property type="match status" value="1"/>
</dbReference>
<dbReference type="EC" id="2.3.2.27" evidence="2"/>
<dbReference type="Proteomes" id="UP000028990">
    <property type="component" value="Unassembled WGS sequence"/>
</dbReference>
<keyword evidence="4 9" id="KW-0479">Metal-binding</keyword>
<dbReference type="GO" id="GO:0005813">
    <property type="term" value="C:centrosome"/>
    <property type="evidence" value="ECO:0007669"/>
    <property type="project" value="TreeGrafter"/>
</dbReference>
<keyword evidence="3" id="KW-0808">Transferase</keyword>
<evidence type="ECO:0000256" key="9">
    <source>
        <dbReference type="PROSITE-ProRule" id="PRU00723"/>
    </source>
</evidence>
<evidence type="ECO:0000313" key="14">
    <source>
        <dbReference type="EMBL" id="KFO30575.1"/>
    </source>
</evidence>
<gene>
    <name evidence="14" type="ORF">H920_07953</name>
</gene>
<evidence type="ECO:0000313" key="15">
    <source>
        <dbReference type="Proteomes" id="UP000028990"/>
    </source>
</evidence>
<evidence type="ECO:0000256" key="7">
    <source>
        <dbReference type="ARBA" id="ARBA00022786"/>
    </source>
</evidence>
<dbReference type="Pfam" id="PF00097">
    <property type="entry name" value="zf-C3HC4"/>
    <property type="match status" value="1"/>
</dbReference>
<keyword evidence="7" id="KW-0833">Ubl conjugation pathway</keyword>
<dbReference type="SUPFAM" id="SSF90229">
    <property type="entry name" value="CCCH zinc finger"/>
    <property type="match status" value="1"/>
</dbReference>
<dbReference type="FunFam" id="3.30.40.10:FF:000117">
    <property type="entry name" value="Probable E3 ubiquitin-protein ligase makorin-1"/>
    <property type="match status" value="1"/>
</dbReference>
<dbReference type="InterPro" id="IPR037696">
    <property type="entry name" value="CCDC77"/>
</dbReference>
<evidence type="ECO:0000256" key="5">
    <source>
        <dbReference type="ARBA" id="ARBA00022737"/>
    </source>
</evidence>
<organism evidence="14 15">
    <name type="scientific">Fukomys damarensis</name>
    <name type="common">Damaraland mole rat</name>
    <name type="synonym">Cryptomys damarensis</name>
    <dbReference type="NCBI Taxonomy" id="885580"/>
    <lineage>
        <taxon>Eukaryota</taxon>
        <taxon>Metazoa</taxon>
        <taxon>Chordata</taxon>
        <taxon>Craniata</taxon>
        <taxon>Vertebrata</taxon>
        <taxon>Euteleostomi</taxon>
        <taxon>Mammalia</taxon>
        <taxon>Eutheria</taxon>
        <taxon>Euarchontoglires</taxon>
        <taxon>Glires</taxon>
        <taxon>Rodentia</taxon>
        <taxon>Hystricomorpha</taxon>
        <taxon>Bathyergidae</taxon>
        <taxon>Fukomys</taxon>
    </lineage>
</organism>
<keyword evidence="8 9" id="KW-0862">Zinc</keyword>
<feature type="domain" description="C3H1-type" evidence="13">
    <location>
        <begin position="87"/>
        <end position="114"/>
    </location>
</feature>
<feature type="coiled-coil region" evidence="10">
    <location>
        <begin position="768"/>
        <end position="835"/>
    </location>
</feature>
<keyword evidence="10" id="KW-0175">Coiled coil</keyword>
<dbReference type="PANTHER" id="PTHR22091:SF1">
    <property type="entry name" value="COILED-COIL DOMAIN-CONTAINING PROTEIN 77"/>
    <property type="match status" value="1"/>
</dbReference>
<feature type="compositionally biased region" description="Basic residues" evidence="11">
    <location>
        <begin position="24"/>
        <end position="40"/>
    </location>
</feature>
<dbReference type="CDD" id="cd16730">
    <property type="entry name" value="RING-HC_MKRN1_3"/>
    <property type="match status" value="1"/>
</dbReference>
<dbReference type="Gene3D" id="3.30.1370.210">
    <property type="match status" value="1"/>
</dbReference>
<keyword evidence="15" id="KW-1185">Reference proteome</keyword>
<dbReference type="PANTHER" id="PTHR22091">
    <property type="entry name" value="COILED-COIL DOMAIN-CONTAINING PROTEIN 77"/>
    <property type="match status" value="1"/>
</dbReference>
<sequence>MANAKGLLPSSSSDSDSDSEAGKQLKRKKQFAPGQPRKKQKAGETSRALSSPEHSTSSSSETVFPSGEAGHFIHGVCKEGDTCHSESPYGVVCKSFQRGYCVCGDCCRYEHRKPLKQEEAAATDLTAEPSLVISSSLSSIAGPLVEMNTNEAESRNVNLPAIGPGSKDWANAIEFVPGQPYRGRTALACPEAPVQGSVPKAESEKEPMMRTKKQLCTYAAMGECRSGENCVYLHGDTCDLCGLQALHPMDTAQRSQHIKSCIEAHEKDMEVSFAVQRSKDMACDICMEVVYEKANPSERRFGILSNCNHTYCLKCIREWRSAKQFDSEIIKACPECRITSHFVIPSEYWVEEKEEKQKLIQKYKEAMSSKACSVSGPTRWKEMADLMESTPLPSIKDRLAVLCPSQELLEYYQKKMAECEGENEDLLKKLELYKEACEGQHKVEWDLLQREEEIAELQKALSDMQVCLFQEREHVLRLYSENDRLRIRELEDKKKIQNLLALVGTDTREVTYFYKEPPHKVSILQNSIQAVGACEPNVSSASTAGPKVNKKRPSMREKEDSSEHCQRDTQALVLQVEALQAQLEEQTRLSREQVEGLMEDRRIRIEEIEVQHQRNQDKVKELTKSLHHTQELLYENIKDFLQLRFENQNKEKTWMLEKDHLMLKIKQYREQSKKKEDKIGRVFPISHDSHHAQNEYIKSLKDKLIQEKKLSNMYQEQCISLEEELARIREEEGVRREIFKDRSNKMGKRLQIMTKRYEALEHRRSLEVEGFKTDIKVLRQKLKDLEQMLYKATVDAQANQDLAILCEVRNSNRRAHKIQGELKNLKSKVFGLENELRLC</sequence>
<evidence type="ECO:0000256" key="2">
    <source>
        <dbReference type="ARBA" id="ARBA00012483"/>
    </source>
</evidence>
<feature type="domain" description="RING-type" evidence="12">
    <location>
        <begin position="283"/>
        <end position="337"/>
    </location>
</feature>
<dbReference type="eggNOG" id="ENOG502QT8A">
    <property type="taxonomic scope" value="Eukaryota"/>
</dbReference>
<feature type="zinc finger region" description="C3H1-type" evidence="9">
    <location>
        <begin position="87"/>
        <end position="114"/>
    </location>
</feature>
<dbReference type="SMART" id="SM00184">
    <property type="entry name" value="RING"/>
    <property type="match status" value="1"/>
</dbReference>
<reference evidence="14 15" key="1">
    <citation type="submission" date="2013-11" db="EMBL/GenBank/DDBJ databases">
        <title>The Damaraland mole rat (Fukomys damarensis) genome and evolution of African mole rats.</title>
        <authorList>
            <person name="Gladyshev V.N."/>
            <person name="Fang X."/>
        </authorList>
    </citation>
    <scope>NUCLEOTIDE SEQUENCE [LARGE SCALE GENOMIC DNA]</scope>
    <source>
        <tissue evidence="14">Liver</tissue>
    </source>
</reference>
<evidence type="ECO:0000259" key="13">
    <source>
        <dbReference type="PROSITE" id="PS50103"/>
    </source>
</evidence>
<feature type="zinc finger region" description="C3H1-type" evidence="9">
    <location>
        <begin position="210"/>
        <end position="237"/>
    </location>
</feature>
<comment type="catalytic activity">
    <reaction evidence="1">
        <text>S-ubiquitinyl-[E2 ubiquitin-conjugating enzyme]-L-cysteine + [acceptor protein]-L-lysine = [E2 ubiquitin-conjugating enzyme]-L-cysteine + N(6)-ubiquitinyl-[acceptor protein]-L-lysine.</text>
        <dbReference type="EC" id="2.3.2.27"/>
    </reaction>
</comment>
<protein>
    <recommendedName>
        <fullName evidence="2">RING-type E3 ubiquitin transferase</fullName>
        <ecNumber evidence="2">2.3.2.27</ecNumber>
    </recommendedName>
</protein>
<dbReference type="Gene3D" id="3.30.40.10">
    <property type="entry name" value="Zinc/RING finger domain, C3HC4 (zinc finger)"/>
    <property type="match status" value="1"/>
</dbReference>
<feature type="coiled-coil region" evidence="10">
    <location>
        <begin position="409"/>
        <end position="436"/>
    </location>
</feature>
<dbReference type="AlphaFoldDB" id="A0A091DJX6"/>
<dbReference type="PROSITE" id="PS50103">
    <property type="entry name" value="ZF_C3H1"/>
    <property type="match status" value="2"/>
</dbReference>
<feature type="compositionally biased region" description="Low complexity" evidence="11">
    <location>
        <begin position="50"/>
        <end position="65"/>
    </location>
</feature>
<proteinExistence type="predicted"/>
<feature type="domain" description="C3H1-type" evidence="13">
    <location>
        <begin position="210"/>
        <end position="237"/>
    </location>
</feature>
<evidence type="ECO:0000256" key="6">
    <source>
        <dbReference type="ARBA" id="ARBA00022771"/>
    </source>
</evidence>
<accession>A0A091DJX6</accession>
<dbReference type="InterPro" id="IPR013083">
    <property type="entry name" value="Znf_RING/FYVE/PHD"/>
</dbReference>
<evidence type="ECO:0000256" key="4">
    <source>
        <dbReference type="ARBA" id="ARBA00022723"/>
    </source>
</evidence>
<evidence type="ECO:0000256" key="8">
    <source>
        <dbReference type="ARBA" id="ARBA00022833"/>
    </source>
</evidence>
<keyword evidence="6 9" id="KW-0863">Zinc-finger</keyword>
<dbReference type="InterPro" id="IPR036855">
    <property type="entry name" value="Znf_CCCH_sf"/>
</dbReference>
<feature type="compositionally biased region" description="Basic and acidic residues" evidence="11">
    <location>
        <begin position="554"/>
        <end position="565"/>
    </location>
</feature>
<dbReference type="EMBL" id="KN122397">
    <property type="protein sequence ID" value="KFO30575.1"/>
    <property type="molecule type" value="Genomic_DNA"/>
</dbReference>
<dbReference type="InterPro" id="IPR017907">
    <property type="entry name" value="Znf_RING_CS"/>
</dbReference>
<name>A0A091DJX6_FUKDA</name>
<dbReference type="PROSITE" id="PS00518">
    <property type="entry name" value="ZF_RING_1"/>
    <property type="match status" value="1"/>
</dbReference>
<evidence type="ECO:0000256" key="1">
    <source>
        <dbReference type="ARBA" id="ARBA00000900"/>
    </source>
</evidence>
<evidence type="ECO:0000256" key="11">
    <source>
        <dbReference type="SAM" id="MobiDB-lite"/>
    </source>
</evidence>
<dbReference type="SMART" id="SM00356">
    <property type="entry name" value="ZnF_C3H1"/>
    <property type="match status" value="2"/>
</dbReference>